<reference evidence="1 2" key="2">
    <citation type="submission" date="2018-11" db="EMBL/GenBank/DDBJ databases">
        <authorList>
            <consortium name="Pathogen Informatics"/>
        </authorList>
    </citation>
    <scope>NUCLEOTIDE SEQUENCE [LARGE SCALE GENOMIC DNA]</scope>
</reference>
<evidence type="ECO:0000313" key="2">
    <source>
        <dbReference type="Proteomes" id="UP000274429"/>
    </source>
</evidence>
<reference evidence="3" key="1">
    <citation type="submission" date="2017-02" db="UniProtKB">
        <authorList>
            <consortium name="WormBaseParasite"/>
        </authorList>
    </citation>
    <scope>IDENTIFICATION</scope>
</reference>
<gene>
    <name evidence="1" type="ORF">TTAC_LOCUS6510</name>
</gene>
<name>A0A0R3X090_HYDTA</name>
<organism evidence="3">
    <name type="scientific">Hydatigena taeniaeformis</name>
    <name type="common">Feline tapeworm</name>
    <name type="synonym">Taenia taeniaeformis</name>
    <dbReference type="NCBI Taxonomy" id="6205"/>
    <lineage>
        <taxon>Eukaryota</taxon>
        <taxon>Metazoa</taxon>
        <taxon>Spiralia</taxon>
        <taxon>Lophotrochozoa</taxon>
        <taxon>Platyhelminthes</taxon>
        <taxon>Cestoda</taxon>
        <taxon>Eucestoda</taxon>
        <taxon>Cyclophyllidea</taxon>
        <taxon>Taeniidae</taxon>
        <taxon>Hydatigera</taxon>
    </lineage>
</organism>
<sequence length="73" mass="7963">MERLESWRLDNATDVDEQIEDVLIHPESTGGIQFQVINTPVVFSSCPTVPTAVYASQWVDATTAKIAISAPSD</sequence>
<proteinExistence type="predicted"/>
<accession>A0A0R3X090</accession>
<evidence type="ECO:0000313" key="3">
    <source>
        <dbReference type="WBParaSite" id="TTAC_0000652501-mRNA-1"/>
    </source>
</evidence>
<dbReference type="Proteomes" id="UP000274429">
    <property type="component" value="Unassembled WGS sequence"/>
</dbReference>
<dbReference type="WBParaSite" id="TTAC_0000652501-mRNA-1">
    <property type="protein sequence ID" value="TTAC_0000652501-mRNA-1"/>
    <property type="gene ID" value="TTAC_0000652501"/>
</dbReference>
<dbReference type="EMBL" id="UYWX01020306">
    <property type="protein sequence ID" value="VDM30729.1"/>
    <property type="molecule type" value="Genomic_DNA"/>
</dbReference>
<evidence type="ECO:0000313" key="1">
    <source>
        <dbReference type="EMBL" id="VDM30729.1"/>
    </source>
</evidence>
<keyword evidence="2" id="KW-1185">Reference proteome</keyword>
<dbReference type="AlphaFoldDB" id="A0A0R3X090"/>
<protein>
    <submittedName>
        <fullName evidence="1 3">Uncharacterized protein</fullName>
    </submittedName>
</protein>